<reference evidence="1" key="2">
    <citation type="journal article" date="2015" name="Fish Shellfish Immunol.">
        <title>Early steps in the European eel (Anguilla anguilla)-Vibrio vulnificus interaction in the gills: Role of the RtxA13 toxin.</title>
        <authorList>
            <person name="Callol A."/>
            <person name="Pajuelo D."/>
            <person name="Ebbesson L."/>
            <person name="Teles M."/>
            <person name="MacKenzie S."/>
            <person name="Amaro C."/>
        </authorList>
    </citation>
    <scope>NUCLEOTIDE SEQUENCE</scope>
</reference>
<name>A0A0E9SLB5_ANGAN</name>
<organism evidence="1">
    <name type="scientific">Anguilla anguilla</name>
    <name type="common">European freshwater eel</name>
    <name type="synonym">Muraena anguilla</name>
    <dbReference type="NCBI Taxonomy" id="7936"/>
    <lineage>
        <taxon>Eukaryota</taxon>
        <taxon>Metazoa</taxon>
        <taxon>Chordata</taxon>
        <taxon>Craniata</taxon>
        <taxon>Vertebrata</taxon>
        <taxon>Euteleostomi</taxon>
        <taxon>Actinopterygii</taxon>
        <taxon>Neopterygii</taxon>
        <taxon>Teleostei</taxon>
        <taxon>Anguilliformes</taxon>
        <taxon>Anguillidae</taxon>
        <taxon>Anguilla</taxon>
    </lineage>
</organism>
<dbReference type="EMBL" id="GBXM01067122">
    <property type="protein sequence ID" value="JAH41455.1"/>
    <property type="molecule type" value="Transcribed_RNA"/>
</dbReference>
<reference evidence="1" key="1">
    <citation type="submission" date="2014-11" db="EMBL/GenBank/DDBJ databases">
        <authorList>
            <person name="Amaro Gonzalez C."/>
        </authorList>
    </citation>
    <scope>NUCLEOTIDE SEQUENCE</scope>
</reference>
<protein>
    <submittedName>
        <fullName evidence="1">Uncharacterized protein</fullName>
    </submittedName>
</protein>
<evidence type="ECO:0000313" key="1">
    <source>
        <dbReference type="EMBL" id="JAH41455.1"/>
    </source>
</evidence>
<proteinExistence type="predicted"/>
<sequence length="37" mass="4510">MWHHYLFLGSYFMNYKYSCTQAAVFMLHECPTSEVHH</sequence>
<dbReference type="AlphaFoldDB" id="A0A0E9SLB5"/>
<accession>A0A0E9SLB5</accession>